<evidence type="ECO:0000256" key="1">
    <source>
        <dbReference type="ARBA" id="ARBA00022801"/>
    </source>
</evidence>
<feature type="domain" description="Helicase ATP-binding" evidence="2">
    <location>
        <begin position="154"/>
        <end position="301"/>
    </location>
</feature>
<dbReference type="PROSITE" id="PS51194">
    <property type="entry name" value="HELICASE_CTER"/>
    <property type="match status" value="1"/>
</dbReference>
<dbReference type="SMART" id="SM00487">
    <property type="entry name" value="DEXDc"/>
    <property type="match status" value="1"/>
</dbReference>
<dbReference type="Gene3D" id="3.40.50.300">
    <property type="entry name" value="P-loop containing nucleotide triphosphate hydrolases"/>
    <property type="match status" value="1"/>
</dbReference>
<accession>D9XKW8</accession>
<dbReference type="PANTHER" id="PTHR45766:SF6">
    <property type="entry name" value="SWI_SNF-RELATED MATRIX-ASSOCIATED ACTIN-DEPENDENT REGULATOR OF CHROMATIN SUBFAMILY A-LIKE PROTEIN 1"/>
    <property type="match status" value="1"/>
</dbReference>
<dbReference type="InterPro" id="IPR014001">
    <property type="entry name" value="Helicase_ATP-bd"/>
</dbReference>
<feature type="domain" description="Helicase C-terminal" evidence="3">
    <location>
        <begin position="547"/>
        <end position="714"/>
    </location>
</feature>
<dbReference type="CDD" id="cd18793">
    <property type="entry name" value="SF2_C_SNF"/>
    <property type="match status" value="1"/>
</dbReference>
<dbReference type="GO" id="GO:0016787">
    <property type="term" value="F:hydrolase activity"/>
    <property type="evidence" value="ECO:0007669"/>
    <property type="project" value="UniProtKB-KW"/>
</dbReference>
<dbReference type="EMBL" id="GG657758">
    <property type="protein sequence ID" value="EFL39114.1"/>
    <property type="molecule type" value="Genomic_DNA"/>
</dbReference>
<dbReference type="Pfam" id="PF00271">
    <property type="entry name" value="Helicase_C"/>
    <property type="match status" value="1"/>
</dbReference>
<protein>
    <submittedName>
        <fullName evidence="4">Type III restriction enzyme, res subunit</fullName>
    </submittedName>
</protein>
<dbReference type="InterPro" id="IPR049730">
    <property type="entry name" value="SNF2/RAD54-like_C"/>
</dbReference>
<dbReference type="STRING" id="467200.SSRG_01918"/>
<dbReference type="NCBIfam" id="NF041062">
    <property type="entry name" value="DpdE"/>
    <property type="match status" value="1"/>
</dbReference>
<sequence>MGRVTEVEGDNVKVDFFESIAEPVVHTQWVAAHLCTPVSLPDQTRVYRRDPSTGVWFVGRVQGSDPGVYYVRFPNHPNVHPPVRTTELHVRWDQPVRNPVATLGAGGNESGYFHDARLPMLHGLIAQRGASGSIPALLSSAAEIYPHQIQAALTVLSDPVQRYLLADEVGLGKTVQAGYIFRQTLIDNPRARVVVLAPAPLVRQWRSEMLEKFFIDDFPEARITFTAHDTPDKWATYRDADLLIVDEAHLLVQTITEPTQSPYRELCGIAHSATRLLLLSATPVTSHYVTHLGLLHLLDKHLYRWDDRAAFEERYRRRKDFADGAFQLDAYFPALLPMTIHNLRELVPHDGHFDRLATEVLALLTDDDELADEEQAPELEVRVEALRAHLSETYRLHRRVIRHRRASVLRDDEASDLVPYEVRGRTRPRLLAVESGEHQLAQALLLQWRTLIADHLLDTEADETQQTAYGMALAVLASRAGALFKDVLSALRWRVHHDSRAADQAGLTDQERGYLAAPASVPGESDLLDAYIQEYADHSGVSARTVLAKALLSVVRPGTRAVIFCGPGSLAGQVADALREQAPAAVVGLHTLDVGSDACEQAVLAWRTAGDTTKSQILVVDASAEDGLNLQLADTVVHVRLPWSPNRLEQRIGRVDRYRGVESLRQNRPAQQFRVGDREGDEAFCGAWARVLHEGYDLFTASASTLQDIIADGLPGVWGQALVDGPGRLTSLAPSIREELRQAKRDIDTMDMLESVHEASEQTRQIAAALDRLEQDWPRLRTELVHYADRNNGGLGFRHGTRTVAGHQRDYFDVASSRPLIDPRRYKAAAERMHADMTQGVFNRSTALRAPGTRLFRAGNPFVDLLADIVFTDECGQATAFRRFDPACRGADEAYFGLEYLVEADISAALRRLEDVPEARRALRRQADRLMPPFTLKVWTRAGHPTALTDPAVCAWLNAPYGKDKDGKETKRDQNYNVTNQGQLLAVFGGWQEYRHAAQAAEDAARVHLFQATDLVSRCTTAQEQARQQLAVATAQAEARQAAGHLLGDTESYLLDVAVAGDLVEGLSRPSVRVVAATCIVRGGFRKAEHDE</sequence>
<keyword evidence="1" id="KW-0378">Hydrolase</keyword>
<dbReference type="InterPro" id="IPR027417">
    <property type="entry name" value="P-loop_NTPase"/>
</dbReference>
<dbReference type="AlphaFoldDB" id="D9XKW8"/>
<dbReference type="SUPFAM" id="SSF52540">
    <property type="entry name" value="P-loop containing nucleoside triphosphate hydrolases"/>
    <property type="match status" value="2"/>
</dbReference>
<gene>
    <name evidence="4" type="ORF">SSRG_01918</name>
</gene>
<evidence type="ECO:0000259" key="2">
    <source>
        <dbReference type="PROSITE" id="PS51192"/>
    </source>
</evidence>
<evidence type="ECO:0000313" key="5">
    <source>
        <dbReference type="Proteomes" id="UP000002968"/>
    </source>
</evidence>
<reference evidence="4" key="1">
    <citation type="submission" date="2009-02" db="EMBL/GenBank/DDBJ databases">
        <title>Annotation of Streptomyces griseoflavus strain Tu4000.</title>
        <authorList>
            <consortium name="The Broad Institute Genome Sequencing Platform"/>
            <consortium name="Broad Institute Microbial Sequencing Center"/>
            <person name="Fischbach M."/>
            <person name="Godfrey P."/>
            <person name="Ward D."/>
            <person name="Young S."/>
            <person name="Zeng Q."/>
            <person name="Koehrsen M."/>
            <person name="Alvarado L."/>
            <person name="Berlin A.M."/>
            <person name="Bochicchio J."/>
            <person name="Borenstein D."/>
            <person name="Chapman S.B."/>
            <person name="Chen Z."/>
            <person name="Engels R."/>
            <person name="Freedman E."/>
            <person name="Gellesch M."/>
            <person name="Goldberg J."/>
            <person name="Griggs A."/>
            <person name="Gujja S."/>
            <person name="Heilman E.R."/>
            <person name="Heiman D.I."/>
            <person name="Hepburn T.A."/>
            <person name="Howarth C."/>
            <person name="Jen D."/>
            <person name="Larson L."/>
            <person name="Lewis B."/>
            <person name="Mehta T."/>
            <person name="Park D."/>
            <person name="Pearson M."/>
            <person name="Richards J."/>
            <person name="Roberts A."/>
            <person name="Saif S."/>
            <person name="Shea T.D."/>
            <person name="Shenoy N."/>
            <person name="Sisk P."/>
            <person name="Stolte C."/>
            <person name="Sykes S.N."/>
            <person name="Thomson T."/>
            <person name="Walk T."/>
            <person name="White J."/>
            <person name="Yandava C."/>
            <person name="Straight P."/>
            <person name="Clardy J."/>
            <person name="Hung D."/>
            <person name="Kolter R."/>
            <person name="Mekalanos J."/>
            <person name="Walker S."/>
            <person name="Walsh C.T."/>
            <person name="Wieland-Brown L.C."/>
            <person name="Haas B."/>
            <person name="Nusbaum C."/>
            <person name="Birren B."/>
        </authorList>
    </citation>
    <scope>NUCLEOTIDE SEQUENCE [LARGE SCALE GENOMIC DNA]</scope>
    <source>
        <strain evidence="4">Tu4000</strain>
    </source>
</reference>
<evidence type="ECO:0000313" key="4">
    <source>
        <dbReference type="EMBL" id="EFL39114.1"/>
    </source>
</evidence>
<dbReference type="Proteomes" id="UP000002968">
    <property type="component" value="Unassembled WGS sequence"/>
</dbReference>
<evidence type="ECO:0000259" key="3">
    <source>
        <dbReference type="PROSITE" id="PS51194"/>
    </source>
</evidence>
<dbReference type="PANTHER" id="PTHR45766">
    <property type="entry name" value="DNA ANNEALING HELICASE AND ENDONUCLEASE ZRANB3 FAMILY MEMBER"/>
    <property type="match status" value="1"/>
</dbReference>
<proteinExistence type="predicted"/>
<dbReference type="InterPro" id="IPR038718">
    <property type="entry name" value="SNF2-like_sf"/>
</dbReference>
<name>D9XKW8_9ACTN</name>
<dbReference type="eggNOG" id="COG0553">
    <property type="taxonomic scope" value="Bacteria"/>
</dbReference>
<dbReference type="HOGENOM" id="CLU_009591_0_0_11"/>
<dbReference type="Gene3D" id="3.40.50.10810">
    <property type="entry name" value="Tandem AAA-ATPase domain"/>
    <property type="match status" value="1"/>
</dbReference>
<keyword evidence="5" id="KW-1185">Reference proteome</keyword>
<organism evidence="4 5">
    <name type="scientific">Streptomyces griseoflavus Tu4000</name>
    <dbReference type="NCBI Taxonomy" id="467200"/>
    <lineage>
        <taxon>Bacteria</taxon>
        <taxon>Bacillati</taxon>
        <taxon>Actinomycetota</taxon>
        <taxon>Actinomycetes</taxon>
        <taxon>Kitasatosporales</taxon>
        <taxon>Streptomycetaceae</taxon>
        <taxon>Streptomyces</taxon>
    </lineage>
</organism>
<dbReference type="PROSITE" id="PS51192">
    <property type="entry name" value="HELICASE_ATP_BIND_1"/>
    <property type="match status" value="1"/>
</dbReference>
<dbReference type="InterPro" id="IPR001650">
    <property type="entry name" value="Helicase_C-like"/>
</dbReference>